<dbReference type="EMBL" id="JAHMUF010000002">
    <property type="protein sequence ID" value="KAG7195779.1"/>
    <property type="molecule type" value="Genomic_DNA"/>
</dbReference>
<dbReference type="RefSeq" id="XP_043051324.1">
    <property type="nucleotide sequence ID" value="XM_043192936.1"/>
</dbReference>
<keyword evidence="12" id="KW-0175">Coiled coil</keyword>
<dbReference type="OrthoDB" id="1470711at2759"/>
<sequence>MSILNGLNERQTQAVTAPINGRLQVVAGPGTGKTKVLCSRVAYMIVKHGIKPHNILVTTFTKKASNEMKERLESMLKSSDIDISGLYMGTFHSICYRILSIHGGKIGLSNYRVADENDSMGMLNQIVNNVAVIDELIQLVDSDHPDWLPFVSDKQKVNASMVRKQISSLKAQGISSTMYSSRGGKDHNKVLEFLYEKYTHELNRNKRFDFDDCLLYCYQLLVKYPVMNFIQHVVVDEFQDTNSIQLKLMFELAKGLGKHLHNVTVVGDPDQSIYAFRGAQSVNFQQMKDHYKSALSLDCDIITLNENYRSTTSILNLSEQVMRQASGRHQKTLKSHLNHSFKATHAQCENSDQEAQWIAFQIDQLLLKLPIQGTDIAILVRSSNETRVIEKALTKKSIPYKMLKGRAFWNRSEVMTVVNTLRVIADHNDSIAIFRCLSSLKGVGDSSISNIQTRAQNISFKGTMLEMIEQISLEVIKTKKARDAVKQFINRVKFLTRELQQLEHQIKSIEDAAAERSNLLQSYFDTVIEVFELNIVFKEEEEKQANIDEVRTVFSEFIPQDISMDNWIGSEIEDDDDDDNAAAAIADTQLNGNFLVQFVDSIGLYQTSDDEKENSSEKALKPITLSTIHGSKGLEWKIVFVPGLTEGIFPSRFSVKDERGEAIHEERRCFYVALTRAKWLLYLSSVDSFGTFNAQVSRFIRDLIPSHMVSYHPEILIKPQRLVHMFEMCNSTCPSESLLLCQEYQTSYHNEDGLPQQIEEENCKSKNKNRFSNDFILFTRPPAGKAPSYTPVRAVANVKPRGNKDDSMPNKHLRINSGSFPPKSSFKSGSAPSKAPVYVPIRSTVKSTEACVGMRDTRAPTKRYAPHYVVDRSVKKSRAEES</sequence>
<dbReference type="EC" id="5.6.2.4" evidence="9"/>
<evidence type="ECO:0000256" key="4">
    <source>
        <dbReference type="ARBA" id="ARBA00022806"/>
    </source>
</evidence>
<keyword evidence="6" id="KW-0238">DNA-binding</keyword>
<dbReference type="SUPFAM" id="SSF52540">
    <property type="entry name" value="P-loop containing nucleoside triphosphate hydrolases"/>
    <property type="match status" value="1"/>
</dbReference>
<feature type="binding site" evidence="11">
    <location>
        <begin position="27"/>
        <end position="34"/>
    </location>
    <ligand>
        <name>ATP</name>
        <dbReference type="ChEBI" id="CHEBI:30616"/>
    </ligand>
</feature>
<comment type="catalytic activity">
    <reaction evidence="10">
        <text>ATP + H2O = ADP + phosphate + H(+)</text>
        <dbReference type="Rhea" id="RHEA:13065"/>
        <dbReference type="ChEBI" id="CHEBI:15377"/>
        <dbReference type="ChEBI" id="CHEBI:15378"/>
        <dbReference type="ChEBI" id="CHEBI:30616"/>
        <dbReference type="ChEBI" id="CHEBI:43474"/>
        <dbReference type="ChEBI" id="CHEBI:456216"/>
        <dbReference type="EC" id="5.6.2.4"/>
    </reaction>
</comment>
<dbReference type="PROSITE" id="PS51217">
    <property type="entry name" value="UVRD_HELICASE_CTER"/>
    <property type="match status" value="1"/>
</dbReference>
<dbReference type="Proteomes" id="UP000790833">
    <property type="component" value="Unassembled WGS sequence"/>
</dbReference>
<evidence type="ECO:0000256" key="1">
    <source>
        <dbReference type="ARBA" id="ARBA00009922"/>
    </source>
</evidence>
<evidence type="ECO:0000256" key="7">
    <source>
        <dbReference type="ARBA" id="ARBA00023235"/>
    </source>
</evidence>
<dbReference type="PROSITE" id="PS51198">
    <property type="entry name" value="UVRD_HELICASE_ATP_BIND"/>
    <property type="match status" value="1"/>
</dbReference>
<gene>
    <name evidence="16" type="ORF">KQ657_002164</name>
</gene>
<accession>A0A9P7VDC0</accession>
<dbReference type="Gene3D" id="3.40.50.300">
    <property type="entry name" value="P-loop containing nucleotide triphosphate hydrolases"/>
    <property type="match status" value="2"/>
</dbReference>
<name>A0A9P7VDC0_9ASCO</name>
<dbReference type="GeneID" id="66115538"/>
<keyword evidence="7" id="KW-0413">Isomerase</keyword>
<keyword evidence="4 11" id="KW-0347">Helicase</keyword>
<evidence type="ECO:0000256" key="8">
    <source>
        <dbReference type="ARBA" id="ARBA00034617"/>
    </source>
</evidence>
<dbReference type="CDD" id="cd17932">
    <property type="entry name" value="DEXQc_UvrD"/>
    <property type="match status" value="1"/>
</dbReference>
<evidence type="ECO:0000256" key="11">
    <source>
        <dbReference type="PROSITE-ProRule" id="PRU00560"/>
    </source>
</evidence>
<dbReference type="GO" id="GO:0005634">
    <property type="term" value="C:nucleus"/>
    <property type="evidence" value="ECO:0007669"/>
    <property type="project" value="TreeGrafter"/>
</dbReference>
<comment type="similarity">
    <text evidence="1">Belongs to the helicase family. UvrD subfamily.</text>
</comment>
<evidence type="ECO:0000256" key="10">
    <source>
        <dbReference type="ARBA" id="ARBA00048988"/>
    </source>
</evidence>
<dbReference type="InterPro" id="IPR027417">
    <property type="entry name" value="P-loop_NTPase"/>
</dbReference>
<evidence type="ECO:0000259" key="15">
    <source>
        <dbReference type="PROSITE" id="PS51217"/>
    </source>
</evidence>
<dbReference type="GO" id="GO:0005524">
    <property type="term" value="F:ATP binding"/>
    <property type="evidence" value="ECO:0007669"/>
    <property type="project" value="UniProtKB-UniRule"/>
</dbReference>
<evidence type="ECO:0000256" key="12">
    <source>
        <dbReference type="SAM" id="Coils"/>
    </source>
</evidence>
<evidence type="ECO:0000256" key="6">
    <source>
        <dbReference type="ARBA" id="ARBA00023125"/>
    </source>
</evidence>
<dbReference type="InterPro" id="IPR013986">
    <property type="entry name" value="DExx_box_DNA_helicase_dom_sf"/>
</dbReference>
<proteinExistence type="inferred from homology"/>
<dbReference type="GO" id="GO:0016787">
    <property type="term" value="F:hydrolase activity"/>
    <property type="evidence" value="ECO:0007669"/>
    <property type="project" value="UniProtKB-UniRule"/>
</dbReference>
<evidence type="ECO:0000313" key="16">
    <source>
        <dbReference type="EMBL" id="KAG7195779.1"/>
    </source>
</evidence>
<dbReference type="InterPro" id="IPR000212">
    <property type="entry name" value="DNA_helicase_UvrD/REP"/>
</dbReference>
<dbReference type="InterPro" id="IPR014016">
    <property type="entry name" value="UvrD-like_ATP-bd"/>
</dbReference>
<evidence type="ECO:0000313" key="17">
    <source>
        <dbReference type="Proteomes" id="UP000790833"/>
    </source>
</evidence>
<dbReference type="GO" id="GO:0043138">
    <property type="term" value="F:3'-5' DNA helicase activity"/>
    <property type="evidence" value="ECO:0007669"/>
    <property type="project" value="UniProtKB-EC"/>
</dbReference>
<evidence type="ECO:0000256" key="9">
    <source>
        <dbReference type="ARBA" id="ARBA00034808"/>
    </source>
</evidence>
<dbReference type="Gene3D" id="1.10.10.160">
    <property type="match status" value="1"/>
</dbReference>
<dbReference type="PANTHER" id="PTHR11070">
    <property type="entry name" value="UVRD / RECB / PCRA DNA HELICASE FAMILY MEMBER"/>
    <property type="match status" value="1"/>
</dbReference>
<dbReference type="AlphaFoldDB" id="A0A9P7VDC0"/>
<evidence type="ECO:0000256" key="13">
    <source>
        <dbReference type="SAM" id="MobiDB-lite"/>
    </source>
</evidence>
<feature type="domain" description="UvrD-like helicase ATP-binding" evidence="14">
    <location>
        <begin position="6"/>
        <end position="311"/>
    </location>
</feature>
<dbReference type="Pfam" id="PF00580">
    <property type="entry name" value="UvrD-helicase"/>
    <property type="match status" value="1"/>
</dbReference>
<feature type="compositionally biased region" description="Low complexity" evidence="13">
    <location>
        <begin position="817"/>
        <end position="835"/>
    </location>
</feature>
<comment type="catalytic activity">
    <reaction evidence="8">
        <text>Couples ATP hydrolysis with the unwinding of duplex DNA by translocating in the 3'-5' direction.</text>
        <dbReference type="EC" id="5.6.2.4"/>
    </reaction>
</comment>
<dbReference type="PANTHER" id="PTHR11070:SF2">
    <property type="entry name" value="ATP-DEPENDENT DNA HELICASE SRS2"/>
    <property type="match status" value="1"/>
</dbReference>
<protein>
    <recommendedName>
        <fullName evidence="9">DNA 3'-5' helicase</fullName>
        <ecNumber evidence="9">5.6.2.4</ecNumber>
    </recommendedName>
</protein>
<dbReference type="InterPro" id="IPR014017">
    <property type="entry name" value="DNA_helicase_UvrD-like_C"/>
</dbReference>
<feature type="domain" description="UvrD-like helicase C-terminal" evidence="15">
    <location>
        <begin position="312"/>
        <end position="633"/>
    </location>
</feature>
<reference evidence="16" key="1">
    <citation type="submission" date="2021-03" db="EMBL/GenBank/DDBJ databases">
        <authorList>
            <person name="Palmer J.M."/>
        </authorList>
    </citation>
    <scope>NUCLEOTIDE SEQUENCE</scope>
    <source>
        <strain evidence="16">ARV_011</strain>
    </source>
</reference>
<keyword evidence="17" id="KW-1185">Reference proteome</keyword>
<keyword evidence="3 11" id="KW-0378">Hydrolase</keyword>
<dbReference type="Gene3D" id="1.10.486.10">
    <property type="entry name" value="PCRA, domain 4"/>
    <property type="match status" value="1"/>
</dbReference>
<comment type="caution">
    <text evidence="16">The sequence shown here is derived from an EMBL/GenBank/DDBJ whole genome shotgun (WGS) entry which is preliminary data.</text>
</comment>
<dbReference type="CDD" id="cd18807">
    <property type="entry name" value="SF1_C_UvrD"/>
    <property type="match status" value="1"/>
</dbReference>
<keyword evidence="5 11" id="KW-0067">ATP-binding</keyword>
<organism evidence="16 17">
    <name type="scientific">Scheffersomyces spartinae</name>
    <dbReference type="NCBI Taxonomy" id="45513"/>
    <lineage>
        <taxon>Eukaryota</taxon>
        <taxon>Fungi</taxon>
        <taxon>Dikarya</taxon>
        <taxon>Ascomycota</taxon>
        <taxon>Saccharomycotina</taxon>
        <taxon>Pichiomycetes</taxon>
        <taxon>Debaryomycetaceae</taxon>
        <taxon>Scheffersomyces</taxon>
    </lineage>
</organism>
<evidence type="ECO:0000256" key="2">
    <source>
        <dbReference type="ARBA" id="ARBA00022741"/>
    </source>
</evidence>
<evidence type="ECO:0000259" key="14">
    <source>
        <dbReference type="PROSITE" id="PS51198"/>
    </source>
</evidence>
<keyword evidence="2 11" id="KW-0547">Nucleotide-binding</keyword>
<feature type="coiled-coil region" evidence="12">
    <location>
        <begin position="485"/>
        <end position="519"/>
    </location>
</feature>
<evidence type="ECO:0000256" key="5">
    <source>
        <dbReference type="ARBA" id="ARBA00022840"/>
    </source>
</evidence>
<feature type="region of interest" description="Disordered" evidence="13">
    <location>
        <begin position="799"/>
        <end position="835"/>
    </location>
</feature>
<dbReference type="GO" id="GO:0000725">
    <property type="term" value="P:recombinational repair"/>
    <property type="evidence" value="ECO:0007669"/>
    <property type="project" value="TreeGrafter"/>
</dbReference>
<evidence type="ECO:0000256" key="3">
    <source>
        <dbReference type="ARBA" id="ARBA00022801"/>
    </source>
</evidence>
<dbReference type="Pfam" id="PF13361">
    <property type="entry name" value="UvrD_C"/>
    <property type="match status" value="1"/>
</dbReference>
<dbReference type="GO" id="GO:0003677">
    <property type="term" value="F:DNA binding"/>
    <property type="evidence" value="ECO:0007669"/>
    <property type="project" value="UniProtKB-KW"/>
</dbReference>